<dbReference type="Pfam" id="PF07969">
    <property type="entry name" value="Amidohydro_3"/>
    <property type="match status" value="1"/>
</dbReference>
<evidence type="ECO:0000259" key="1">
    <source>
        <dbReference type="Pfam" id="PF07969"/>
    </source>
</evidence>
<dbReference type="EMBL" id="CP045032">
    <property type="protein sequence ID" value="QFQ02220.1"/>
    <property type="molecule type" value="Genomic_DNA"/>
</dbReference>
<evidence type="ECO:0000313" key="3">
    <source>
        <dbReference type="Proteomes" id="UP000326711"/>
    </source>
</evidence>
<dbReference type="CDD" id="cd01300">
    <property type="entry name" value="YtcJ_like"/>
    <property type="match status" value="1"/>
</dbReference>
<dbReference type="InterPro" id="IPR011059">
    <property type="entry name" value="Metal-dep_hydrolase_composite"/>
</dbReference>
<dbReference type="KEGG" id="cuo:CUROG_04210"/>
<dbReference type="EC" id="3.5.1.91" evidence="2"/>
<dbReference type="SUPFAM" id="SSF51556">
    <property type="entry name" value="Metallo-dependent hydrolases"/>
    <property type="match status" value="1"/>
</dbReference>
<feature type="domain" description="Amidohydrolase 3" evidence="1">
    <location>
        <begin position="68"/>
        <end position="532"/>
    </location>
</feature>
<keyword evidence="3" id="KW-1185">Reference proteome</keyword>
<gene>
    <name evidence="2" type="primary">nfdA</name>
    <name evidence="2" type="ORF">CUROG_04210</name>
</gene>
<dbReference type="SUPFAM" id="SSF51338">
    <property type="entry name" value="Composite domain of metallo-dependent hydrolases"/>
    <property type="match status" value="1"/>
</dbReference>
<organism evidence="2 3">
    <name type="scientific">Corynebacterium urogenitale</name>
    <dbReference type="NCBI Taxonomy" id="2487892"/>
    <lineage>
        <taxon>Bacteria</taxon>
        <taxon>Bacillati</taxon>
        <taxon>Actinomycetota</taxon>
        <taxon>Actinomycetes</taxon>
        <taxon>Mycobacteriales</taxon>
        <taxon>Corynebacteriaceae</taxon>
        <taxon>Corynebacterium</taxon>
    </lineage>
</organism>
<dbReference type="OrthoDB" id="3173428at2"/>
<dbReference type="InterPro" id="IPR013108">
    <property type="entry name" value="Amidohydro_3"/>
</dbReference>
<dbReference type="Proteomes" id="UP000326711">
    <property type="component" value="Chromosome"/>
</dbReference>
<dbReference type="InterPro" id="IPR032466">
    <property type="entry name" value="Metal_Hydrolase"/>
</dbReference>
<reference evidence="3" key="1">
    <citation type="submission" date="2019-10" db="EMBL/GenBank/DDBJ databases">
        <title>Complete genome sequence of Corynebacterium urogenitalis DSM 108747, isolated from the genital tract of a cow.</title>
        <authorList>
            <person name="Ruckert C."/>
            <person name="Ballas P."/>
            <person name="Wagener K."/>
            <person name="Drillich M."/>
            <person name="Kaempfer P."/>
            <person name="Busse H.-J."/>
            <person name="Ehling-Schulz M."/>
        </authorList>
    </citation>
    <scope>NUCLEOTIDE SEQUENCE [LARGE SCALE GENOMIC DNA]</scope>
    <source>
        <strain evidence="3">LMM 1652</strain>
    </source>
</reference>
<dbReference type="Gene3D" id="3.20.20.140">
    <property type="entry name" value="Metal-dependent hydrolases"/>
    <property type="match status" value="1"/>
</dbReference>
<accession>A0A5J6ZBL2</accession>
<dbReference type="InterPro" id="IPR033932">
    <property type="entry name" value="YtcJ-like"/>
</dbReference>
<sequence length="577" mass="61873">MWNMEIYANARIYAMARESFGGLPESLKGRGTDAISAVTKEALVVDGARIAFVGSLSEARDFAETGTKEIDCGGGVLLPGLVDSHIHALATAASRFEVDLRSTRSLAEAVHRIAEHARYLPDGQWVTGGRWDANTWTDVHEPNRQLLDELVPERPVAVWSIDFHTLWLNGAALASIGIDDDTPDPRGGRIVRDGNGAATGVLKEDAATLAERQFPVAELEVRVEQLRQAQQAWLAEGITGVHDFDGGAARQAWRGLNKAGDLRLKVVKYLRLDEWDDPAVNDWRTGTREGTRFLQGGLKLFSDGALGSHTCHMTHPFPQVGSDGQPNYGLPIASEDVLAEQILGAYDRGIGVAIHAIGDKANRTVLRAFERTAQQRQHAIGVSGHPLRPRLEHAQFVQACDVSRMAQLGAIASMQPRHCISDIPLLPQVEGHPGLLAYPWGELASAGVALAFGSDAPVEPTNPFVGVYAAMTRATIDGDASTSFQPERRISAYDAIRAHTSGAAYAAGLEEETGQLAPGMDADFIVVDSDPLVPKLGGGSGVTGSYESEDALFQHACAVRDTAVQMTVAGGKEVHTI</sequence>
<dbReference type="PANTHER" id="PTHR22642">
    <property type="entry name" value="IMIDAZOLONEPROPIONASE"/>
    <property type="match status" value="1"/>
</dbReference>
<proteinExistence type="predicted"/>
<dbReference type="PANTHER" id="PTHR22642:SF2">
    <property type="entry name" value="PROTEIN LONG AFTER FAR-RED 3"/>
    <property type="match status" value="1"/>
</dbReference>
<dbReference type="GO" id="GO:0016810">
    <property type="term" value="F:hydrolase activity, acting on carbon-nitrogen (but not peptide) bonds"/>
    <property type="evidence" value="ECO:0007669"/>
    <property type="project" value="InterPro"/>
</dbReference>
<evidence type="ECO:0000313" key="2">
    <source>
        <dbReference type="EMBL" id="QFQ02220.1"/>
    </source>
</evidence>
<name>A0A5J6ZBL2_9CORY</name>
<dbReference type="AlphaFoldDB" id="A0A5J6ZBL2"/>
<protein>
    <submittedName>
        <fullName evidence="2">N-substituted formamide deformylase</fullName>
        <ecNumber evidence="2">3.5.1.91</ecNumber>
    </submittedName>
</protein>
<dbReference type="Gene3D" id="2.30.40.10">
    <property type="entry name" value="Urease, subunit C, domain 1"/>
    <property type="match status" value="1"/>
</dbReference>
<keyword evidence="2" id="KW-0378">Hydrolase</keyword>
<dbReference type="Gene3D" id="3.10.310.70">
    <property type="match status" value="1"/>
</dbReference>